<dbReference type="AlphaFoldDB" id="A0A545UYU1"/>
<proteinExistence type="inferred from homology"/>
<evidence type="ECO:0000256" key="5">
    <source>
        <dbReference type="ARBA" id="ARBA00022801"/>
    </source>
</evidence>
<dbReference type="EMBL" id="SPUK01000009">
    <property type="protein sequence ID" value="TQV94641.1"/>
    <property type="molecule type" value="Genomic_DNA"/>
</dbReference>
<dbReference type="GO" id="GO:0046872">
    <property type="term" value="F:metal ion binding"/>
    <property type="evidence" value="ECO:0007669"/>
    <property type="project" value="UniProtKB-KW"/>
</dbReference>
<evidence type="ECO:0000256" key="4">
    <source>
        <dbReference type="ARBA" id="ARBA00022759"/>
    </source>
</evidence>
<comment type="similarity">
    <text evidence="1">Belongs to the nuclease type I family.</text>
</comment>
<keyword evidence="5" id="KW-0378">Hydrolase</keyword>
<dbReference type="SUPFAM" id="SSF48537">
    <property type="entry name" value="Phospholipase C/P1 nuclease"/>
    <property type="match status" value="1"/>
</dbReference>
<evidence type="ECO:0000256" key="7">
    <source>
        <dbReference type="ARBA" id="ARBA00023180"/>
    </source>
</evidence>
<dbReference type="GO" id="GO:0003676">
    <property type="term" value="F:nucleic acid binding"/>
    <property type="evidence" value="ECO:0007669"/>
    <property type="project" value="InterPro"/>
</dbReference>
<evidence type="ECO:0000256" key="8">
    <source>
        <dbReference type="SAM" id="MobiDB-lite"/>
    </source>
</evidence>
<keyword evidence="11" id="KW-1185">Reference proteome</keyword>
<name>A0A545UYU1_9HYPO</name>
<sequence>MVSFYRTAVILATALQGAQAWGVLGHATVAYIAQNYLTNDTASWAKEVLGDDSDSYLASIASWADQYRSTSAGKWSAPLHFIDAEDNPPSSCNVDYERDCGSKGCSISAIANYTQRVSDGRLSQAHVDEALKFLVHFLGDVTQPLHDEAYEVGGNDIKVTFDGYPDNLHADWDTYIPQKKVGGSKLTDAQSWAGALVAEIESGALKGQAAGWIAGDSIADPIASATRWASDANAYVCSVVMPNGAAALQQGDLYPDYYNSVIGTVELQIAKGGYRLGNWLNNIYSTKIAKRSVDAPLPDLSGRDLLPVGRPLSRAKLAREAMDQASRESARNTLVMDAFTPESVRRFIQFLYTNDYDATNIHDEQPQPAKSAATDETSTVESDSNSTANGTRATVALSSRSTEISSLEARHPAFRIILAHARMNAIGDHYDVPDLVKLANARINTAMVGASPDSPWIIGLPAIAEAALEIANNGGLSEILATAVSKNISTILNMGTLEGSSLMTPFCLELLKKCNAANQALSESLPNKTRTLNKVCTRYRKAADQVARQRKAAFILNTTPKRRCGM</sequence>
<evidence type="ECO:0000256" key="9">
    <source>
        <dbReference type="SAM" id="SignalP"/>
    </source>
</evidence>
<evidence type="ECO:0000256" key="1">
    <source>
        <dbReference type="ARBA" id="ARBA00009547"/>
    </source>
</evidence>
<protein>
    <submittedName>
        <fullName evidence="10">Nuclease PA3</fullName>
    </submittedName>
</protein>
<keyword evidence="7" id="KW-0325">Glycoprotein</keyword>
<feature type="region of interest" description="Disordered" evidence="8">
    <location>
        <begin position="359"/>
        <end position="394"/>
    </location>
</feature>
<accession>A0A545UYU1</accession>
<keyword evidence="4" id="KW-0255">Endonuclease</keyword>
<organism evidence="10 11">
    <name type="scientific">Cordyceps javanica</name>
    <dbReference type="NCBI Taxonomy" id="43265"/>
    <lineage>
        <taxon>Eukaryota</taxon>
        <taxon>Fungi</taxon>
        <taxon>Dikarya</taxon>
        <taxon>Ascomycota</taxon>
        <taxon>Pezizomycotina</taxon>
        <taxon>Sordariomycetes</taxon>
        <taxon>Hypocreomycetidae</taxon>
        <taxon>Hypocreales</taxon>
        <taxon>Cordycipitaceae</taxon>
        <taxon>Cordyceps</taxon>
    </lineage>
</organism>
<keyword evidence="6" id="KW-1015">Disulfide bond</keyword>
<dbReference type="Pfam" id="PF02265">
    <property type="entry name" value="S1-P1_nuclease"/>
    <property type="match status" value="1"/>
</dbReference>
<dbReference type="GO" id="GO:0004519">
    <property type="term" value="F:endonuclease activity"/>
    <property type="evidence" value="ECO:0007669"/>
    <property type="project" value="UniProtKB-KW"/>
</dbReference>
<evidence type="ECO:0000256" key="3">
    <source>
        <dbReference type="ARBA" id="ARBA00022723"/>
    </source>
</evidence>
<dbReference type="PANTHER" id="PTHR33146">
    <property type="entry name" value="ENDONUCLEASE 4"/>
    <property type="match status" value="1"/>
</dbReference>
<gene>
    <name evidence="10" type="ORF">IF1G_06652</name>
</gene>
<evidence type="ECO:0000313" key="11">
    <source>
        <dbReference type="Proteomes" id="UP000315783"/>
    </source>
</evidence>
<dbReference type="InterPro" id="IPR003154">
    <property type="entry name" value="S1/P1nuclease"/>
</dbReference>
<evidence type="ECO:0000256" key="2">
    <source>
        <dbReference type="ARBA" id="ARBA00022722"/>
    </source>
</evidence>
<reference evidence="10 11" key="1">
    <citation type="journal article" date="2019" name="Appl. Microbiol. Biotechnol.">
        <title>Genome sequence of Isaria javanica and comparative genome analysis insights into family S53 peptidase evolution in fungal entomopathogens.</title>
        <authorList>
            <person name="Lin R."/>
            <person name="Zhang X."/>
            <person name="Xin B."/>
            <person name="Zou M."/>
            <person name="Gao Y."/>
            <person name="Qin F."/>
            <person name="Hu Q."/>
            <person name="Xie B."/>
            <person name="Cheng X."/>
        </authorList>
    </citation>
    <scope>NUCLEOTIDE SEQUENCE [LARGE SCALE GENOMIC DNA]</scope>
    <source>
        <strain evidence="10 11">IJ1G</strain>
    </source>
</reference>
<comment type="caution">
    <text evidence="10">The sequence shown here is derived from an EMBL/GenBank/DDBJ whole genome shotgun (WGS) entry which is preliminary data.</text>
</comment>
<dbReference type="GO" id="GO:0006308">
    <property type="term" value="P:DNA catabolic process"/>
    <property type="evidence" value="ECO:0007669"/>
    <property type="project" value="InterPro"/>
</dbReference>
<evidence type="ECO:0000313" key="10">
    <source>
        <dbReference type="EMBL" id="TQV94641.1"/>
    </source>
</evidence>
<dbReference type="CDD" id="cd11010">
    <property type="entry name" value="S1-P1_nuclease"/>
    <property type="match status" value="1"/>
</dbReference>
<dbReference type="Gene3D" id="1.10.575.10">
    <property type="entry name" value="P1 Nuclease"/>
    <property type="match status" value="1"/>
</dbReference>
<dbReference type="Proteomes" id="UP000315783">
    <property type="component" value="Unassembled WGS sequence"/>
</dbReference>
<dbReference type="InterPro" id="IPR008947">
    <property type="entry name" value="PLipase_C/P1_nuclease_dom_sf"/>
</dbReference>
<keyword evidence="2" id="KW-0540">Nuclease</keyword>
<feature type="compositionally biased region" description="Polar residues" evidence="8">
    <location>
        <begin position="374"/>
        <end position="394"/>
    </location>
</feature>
<dbReference type="Gene3D" id="3.30.710.10">
    <property type="entry name" value="Potassium Channel Kv1.1, Chain A"/>
    <property type="match status" value="1"/>
</dbReference>
<dbReference type="InterPro" id="IPR011333">
    <property type="entry name" value="SKP1/BTB/POZ_sf"/>
</dbReference>
<evidence type="ECO:0000256" key="6">
    <source>
        <dbReference type="ARBA" id="ARBA00023157"/>
    </source>
</evidence>
<dbReference type="STRING" id="43265.A0A545UYU1"/>
<keyword evidence="3" id="KW-0479">Metal-binding</keyword>
<feature type="signal peptide" evidence="9">
    <location>
        <begin position="1"/>
        <end position="20"/>
    </location>
</feature>
<dbReference type="GO" id="GO:0016788">
    <property type="term" value="F:hydrolase activity, acting on ester bonds"/>
    <property type="evidence" value="ECO:0007669"/>
    <property type="project" value="InterPro"/>
</dbReference>
<dbReference type="PANTHER" id="PTHR33146:SF26">
    <property type="entry name" value="ENDONUCLEASE 4"/>
    <property type="match status" value="1"/>
</dbReference>
<feature type="chain" id="PRO_5021745435" evidence="9">
    <location>
        <begin position="21"/>
        <end position="566"/>
    </location>
</feature>
<keyword evidence="9" id="KW-0732">Signal</keyword>